<dbReference type="HOGENOM" id="CLU_882278_0_0_3"/>
<dbReference type="eggNOG" id="COG1672">
    <property type="taxonomic scope" value="Bacteria"/>
</dbReference>
<name>F4XYF4_9CYAN</name>
<protein>
    <recommendedName>
        <fullName evidence="3">DUF1822 family protein</fullName>
    </recommendedName>
</protein>
<proteinExistence type="predicted"/>
<gene>
    <name evidence="1" type="ORF">LYNGBM3L_51100</name>
</gene>
<dbReference type="Proteomes" id="UP000003959">
    <property type="component" value="Unassembled WGS sequence"/>
</dbReference>
<evidence type="ECO:0000313" key="1">
    <source>
        <dbReference type="EMBL" id="EGJ30367.1"/>
    </source>
</evidence>
<evidence type="ECO:0000313" key="2">
    <source>
        <dbReference type="Proteomes" id="UP000003959"/>
    </source>
</evidence>
<dbReference type="InterPro" id="IPR014951">
    <property type="entry name" value="DUF1822"/>
</dbReference>
<dbReference type="Pfam" id="PF08852">
    <property type="entry name" value="DUF1822"/>
    <property type="match status" value="1"/>
</dbReference>
<sequence>MCLLIEQESFSEQTLKLLEIIESQRIEGYVAKSTVAKFFYYAKILRSEKDATEILSLVMGILKECSVDYTILEKDRLYDLIKVTGFEVAEELVCAIANNLEAFVTLNAQQLNSMGFTFPVLPVFSVKQVLDRQSLEDCFDKDFDIYEIIYELLEPETSVLNPWQTELVQKAINLKNWLGNDFREAEQQNWHPWHEILGTVQPSYRYALRHIKGVHRVKKISWDNRYQMALVLNVAIETNNEVDIFLQLYAISNPKDLPENTKMIVLDDSGQTFIEAQSQLDDLGIQLRFSADYGDKFSIKIDYGGNFSFTELFMV</sequence>
<keyword evidence="2" id="KW-1185">Reference proteome</keyword>
<organism evidence="1 2">
    <name type="scientific">Moorena producens 3L</name>
    <dbReference type="NCBI Taxonomy" id="489825"/>
    <lineage>
        <taxon>Bacteria</taxon>
        <taxon>Bacillati</taxon>
        <taxon>Cyanobacteriota</taxon>
        <taxon>Cyanophyceae</taxon>
        <taxon>Coleofasciculales</taxon>
        <taxon>Coleofasciculaceae</taxon>
        <taxon>Moorena</taxon>
    </lineage>
</organism>
<dbReference type="EMBL" id="GL890954">
    <property type="protein sequence ID" value="EGJ30367.1"/>
    <property type="molecule type" value="Genomic_DNA"/>
</dbReference>
<dbReference type="AlphaFoldDB" id="F4XYF4"/>
<accession>F4XYF4</accession>
<reference evidence="2" key="1">
    <citation type="journal article" date="2011" name="Proc. Natl. Acad. Sci. U.S.A.">
        <title>Genomic insights into the physiology and ecology of the marine filamentous cyanobacterium Lyngbya majuscula.</title>
        <authorList>
            <person name="Jones A.C."/>
            <person name="Monroe E.A."/>
            <person name="Podell S."/>
            <person name="Hess W.R."/>
            <person name="Klages S."/>
            <person name="Esquenazi E."/>
            <person name="Niessen S."/>
            <person name="Hoover H."/>
            <person name="Rothmann M."/>
            <person name="Lasken R.S."/>
            <person name="Yates J.R.III."/>
            <person name="Reinhardt R."/>
            <person name="Kube M."/>
            <person name="Burkart M.D."/>
            <person name="Allen E.E."/>
            <person name="Dorrestein P.C."/>
            <person name="Gerwick W.H."/>
            <person name="Gerwick L."/>
        </authorList>
    </citation>
    <scope>NUCLEOTIDE SEQUENCE [LARGE SCALE GENOMIC DNA]</scope>
    <source>
        <strain evidence="2">3L</strain>
    </source>
</reference>
<evidence type="ECO:0008006" key="3">
    <source>
        <dbReference type="Google" id="ProtNLM"/>
    </source>
</evidence>
<dbReference type="eggNOG" id="COG1848">
    <property type="taxonomic scope" value="Bacteria"/>
</dbReference>